<dbReference type="PROSITE" id="PS00941">
    <property type="entry name" value="CARBOXYLESTERASE_B_2"/>
    <property type="match status" value="1"/>
</dbReference>
<feature type="domain" description="Carboxylesterase type B" evidence="4">
    <location>
        <begin position="55"/>
        <end position="530"/>
    </location>
</feature>
<dbReference type="Gene3D" id="3.40.50.1820">
    <property type="entry name" value="alpha/beta hydrolase"/>
    <property type="match status" value="1"/>
</dbReference>
<dbReference type="SUPFAM" id="SSF53474">
    <property type="entry name" value="alpha/beta-Hydrolases"/>
    <property type="match status" value="1"/>
</dbReference>
<dbReference type="RefSeq" id="WP_138235893.1">
    <property type="nucleotide sequence ID" value="NZ_CP185860.1"/>
</dbReference>
<dbReference type="InterPro" id="IPR002018">
    <property type="entry name" value="CarbesteraseB"/>
</dbReference>
<evidence type="ECO:0000256" key="2">
    <source>
        <dbReference type="ARBA" id="ARBA00022801"/>
    </source>
</evidence>
<keyword evidence="6" id="KW-1185">Reference proteome</keyword>
<dbReference type="InterPro" id="IPR019819">
    <property type="entry name" value="Carboxylesterase_B_CS"/>
</dbReference>
<organism evidence="5 6">
    <name type="scientific">Microbulbifer harenosus</name>
    <dbReference type="NCBI Taxonomy" id="2576840"/>
    <lineage>
        <taxon>Bacteria</taxon>
        <taxon>Pseudomonadati</taxon>
        <taxon>Pseudomonadota</taxon>
        <taxon>Gammaproteobacteria</taxon>
        <taxon>Cellvibrionales</taxon>
        <taxon>Microbulbiferaceae</taxon>
        <taxon>Microbulbifer</taxon>
    </lineage>
</organism>
<evidence type="ECO:0000313" key="5">
    <source>
        <dbReference type="EMBL" id="TLM76985.1"/>
    </source>
</evidence>
<name>A0ABY2UGU7_9GAMM</name>
<keyword evidence="2 3" id="KW-0378">Hydrolase</keyword>
<dbReference type="Proteomes" id="UP000306791">
    <property type="component" value="Unassembled WGS sequence"/>
</dbReference>
<dbReference type="PANTHER" id="PTHR11559">
    <property type="entry name" value="CARBOXYLESTERASE"/>
    <property type="match status" value="1"/>
</dbReference>
<dbReference type="Pfam" id="PF00135">
    <property type="entry name" value="COesterase"/>
    <property type="match status" value="1"/>
</dbReference>
<evidence type="ECO:0000256" key="1">
    <source>
        <dbReference type="ARBA" id="ARBA00005964"/>
    </source>
</evidence>
<dbReference type="InterPro" id="IPR050309">
    <property type="entry name" value="Type-B_Carboxylest/Lipase"/>
</dbReference>
<sequence>MNTFPVAPQWMYRLALRVIKTLIFIGLFYGNSQIVNAADSQALLRNISSLGGAQVQGVADEHNTQSWRGIPFAQAPTGDLRWRAPRDPVPWSGVRDASQFGSLCPQLGSFFGDPDPATFDQPIGSEDCLYLNVWRPKSSADNLPVLFWIHGGSNRFGAGSEVLYHGASFAQKANAVVVTINYRVGSLGWFYNSALAEGNPKDDSGNFTTLDLIKGLEWVRDNIEEFGGNPNSVTIAGQSAGCINAWGLLQSPLADALVDRMLCMSGLPNAYPKALGQVQSNDVIDRLLIENGYAVDKSSAVQFRLLQSDAWIREFLRSLPAEAVVRHTPSPVVMGHFTDGHVIPWAGYADLIAGGYHKVPMILGTTGDEGTLFAGALAGYLKPSLAELWDMAIYQNPENLTVTDIIEPDLYPTYYPVHRTLSLAVDLTIDNICRYLRLMQGDIYRYNFEWDDAPPPWKESFGAIHGMDLPFLFGNFPGPDQPDFMRYMITAENQAQRQQLSDKFIRYIAQFMRTGNPNKWFDGLPEWYDWSNFWIYQKRLILDNNLHTNSHDFWLSDVNNALNELGQAERQQAESLMSHFQVQLEEANVTYQ</sequence>
<comment type="caution">
    <text evidence="5">The sequence shown here is derived from an EMBL/GenBank/DDBJ whole genome shotgun (WGS) entry which is preliminary data.</text>
</comment>
<dbReference type="InterPro" id="IPR019826">
    <property type="entry name" value="Carboxylesterase_B_AS"/>
</dbReference>
<evidence type="ECO:0000256" key="3">
    <source>
        <dbReference type="RuleBase" id="RU361235"/>
    </source>
</evidence>
<protein>
    <recommendedName>
        <fullName evidence="3">Carboxylic ester hydrolase</fullName>
        <ecNumber evidence="3">3.1.1.-</ecNumber>
    </recommendedName>
</protein>
<dbReference type="EC" id="3.1.1.-" evidence="3"/>
<dbReference type="EMBL" id="VANI01000011">
    <property type="protein sequence ID" value="TLM76985.1"/>
    <property type="molecule type" value="Genomic_DNA"/>
</dbReference>
<reference evidence="5 6" key="1">
    <citation type="submission" date="2019-05" db="EMBL/GenBank/DDBJ databases">
        <title>Microbulbifer harenosus sp. nov., an alginate-degrading bacterium isolated from coastal sand.</title>
        <authorList>
            <person name="Huang H."/>
            <person name="Mo K."/>
            <person name="Bao S."/>
        </authorList>
    </citation>
    <scope>NUCLEOTIDE SEQUENCE [LARGE SCALE GENOMIC DNA]</scope>
    <source>
        <strain evidence="5 6">HB161719</strain>
    </source>
</reference>
<accession>A0ABY2UGU7</accession>
<evidence type="ECO:0000313" key="6">
    <source>
        <dbReference type="Proteomes" id="UP000306791"/>
    </source>
</evidence>
<gene>
    <name evidence="5" type="ORF">FDY93_11530</name>
</gene>
<comment type="similarity">
    <text evidence="1 3">Belongs to the type-B carboxylesterase/lipase family.</text>
</comment>
<dbReference type="InterPro" id="IPR029058">
    <property type="entry name" value="AB_hydrolase_fold"/>
</dbReference>
<evidence type="ECO:0000259" key="4">
    <source>
        <dbReference type="Pfam" id="PF00135"/>
    </source>
</evidence>
<proteinExistence type="inferred from homology"/>
<dbReference type="PROSITE" id="PS00122">
    <property type="entry name" value="CARBOXYLESTERASE_B_1"/>
    <property type="match status" value="1"/>
</dbReference>